<dbReference type="InterPro" id="IPR050389">
    <property type="entry name" value="LysR-type_TF"/>
</dbReference>
<keyword evidence="7" id="KW-1185">Reference proteome</keyword>
<dbReference type="Proteomes" id="UP000253083">
    <property type="component" value="Unassembled WGS sequence"/>
</dbReference>
<dbReference type="PRINTS" id="PR00039">
    <property type="entry name" value="HTHLYSR"/>
</dbReference>
<dbReference type="InterPro" id="IPR005119">
    <property type="entry name" value="LysR_subst-bd"/>
</dbReference>
<dbReference type="EMBL" id="QNRT01000009">
    <property type="protein sequence ID" value="RBP47193.1"/>
    <property type="molecule type" value="Genomic_DNA"/>
</dbReference>
<dbReference type="Pfam" id="PF03466">
    <property type="entry name" value="LysR_substrate"/>
    <property type="match status" value="1"/>
</dbReference>
<dbReference type="RefSeq" id="WP_113955911.1">
    <property type="nucleotide sequence ID" value="NZ_QNRT01000009.1"/>
</dbReference>
<evidence type="ECO:0000256" key="2">
    <source>
        <dbReference type="ARBA" id="ARBA00023015"/>
    </source>
</evidence>
<dbReference type="PROSITE" id="PS50931">
    <property type="entry name" value="HTH_LYSR"/>
    <property type="match status" value="1"/>
</dbReference>
<comment type="similarity">
    <text evidence="1">Belongs to the LysR transcriptional regulatory family.</text>
</comment>
<evidence type="ECO:0000256" key="1">
    <source>
        <dbReference type="ARBA" id="ARBA00009437"/>
    </source>
</evidence>
<evidence type="ECO:0000313" key="7">
    <source>
        <dbReference type="Proteomes" id="UP000253083"/>
    </source>
</evidence>
<dbReference type="InterPro" id="IPR036388">
    <property type="entry name" value="WH-like_DNA-bd_sf"/>
</dbReference>
<sequence length="307" mass="34527">MRFDKLDLNLLVALEALIDESSVSGAAKRLHLTQPTVSASLNRLRDYFDDELLIKSGRKMILSPKAIELDAPVRTALALIRREITNPKTFDPTQSKREFLIVASDYSFNILLGDLIKTCERQAPRITFTIIPPSKRAIARFQRGEVDLILTVSPYKIEGHPELALLQDEDAVICCAQGAFRSGISRQQFLNAGHVVAQFGEERSPATMEMHLAELGLPRKIEVRLPSFSMLPQAVTGTDRVATMHHRQAEHFAQWLPINIHPLPIEVPLIEEIAQWHHTKDSDLAVQWLVNQVSELAKQQTSFSQST</sequence>
<keyword evidence="3" id="KW-0238">DNA-binding</keyword>
<dbReference type="PANTHER" id="PTHR30118:SF6">
    <property type="entry name" value="HTH-TYPE TRANSCRIPTIONAL REGULATOR LEUO"/>
    <property type="match status" value="1"/>
</dbReference>
<evidence type="ECO:0000256" key="4">
    <source>
        <dbReference type="ARBA" id="ARBA00023163"/>
    </source>
</evidence>
<dbReference type="InterPro" id="IPR036390">
    <property type="entry name" value="WH_DNA-bd_sf"/>
</dbReference>
<comment type="caution">
    <text evidence="6">The sequence shown here is derived from an EMBL/GenBank/DDBJ whole genome shotgun (WGS) entry which is preliminary data.</text>
</comment>
<dbReference type="SUPFAM" id="SSF46785">
    <property type="entry name" value="Winged helix' DNA-binding domain"/>
    <property type="match status" value="1"/>
</dbReference>
<keyword evidence="4" id="KW-0804">Transcription</keyword>
<dbReference type="InterPro" id="IPR000847">
    <property type="entry name" value="LysR_HTH_N"/>
</dbReference>
<dbReference type="GO" id="GO:0003700">
    <property type="term" value="F:DNA-binding transcription factor activity"/>
    <property type="evidence" value="ECO:0007669"/>
    <property type="project" value="InterPro"/>
</dbReference>
<reference evidence="6 7" key="1">
    <citation type="submission" date="2018-06" db="EMBL/GenBank/DDBJ databases">
        <title>Genomic Encyclopedia of Type Strains, Phase IV (KMG-IV): sequencing the most valuable type-strain genomes for metagenomic binning, comparative biology and taxonomic classification.</title>
        <authorList>
            <person name="Goeker M."/>
        </authorList>
    </citation>
    <scope>NUCLEOTIDE SEQUENCE [LARGE SCALE GENOMIC DNA]</scope>
    <source>
        <strain evidence="6 7">DSM 24032</strain>
    </source>
</reference>
<keyword evidence="2" id="KW-0805">Transcription regulation</keyword>
<dbReference type="PANTHER" id="PTHR30118">
    <property type="entry name" value="HTH-TYPE TRANSCRIPTIONAL REGULATOR LEUO-RELATED"/>
    <property type="match status" value="1"/>
</dbReference>
<gene>
    <name evidence="6" type="ORF">DFR28_10965</name>
</gene>
<dbReference type="Pfam" id="PF00126">
    <property type="entry name" value="HTH_1"/>
    <property type="match status" value="1"/>
</dbReference>
<dbReference type="Gene3D" id="1.10.10.10">
    <property type="entry name" value="Winged helix-like DNA-binding domain superfamily/Winged helix DNA-binding domain"/>
    <property type="match status" value="1"/>
</dbReference>
<dbReference type="SUPFAM" id="SSF53850">
    <property type="entry name" value="Periplasmic binding protein-like II"/>
    <property type="match status" value="1"/>
</dbReference>
<dbReference type="AlphaFoldDB" id="A0A395JET6"/>
<proteinExistence type="inferred from homology"/>
<dbReference type="FunCoup" id="A0A395JET6">
    <property type="interactions" value="50"/>
</dbReference>
<dbReference type="OrthoDB" id="8720143at2"/>
<organism evidence="6 7">
    <name type="scientific">Arenicella xantha</name>
    <dbReference type="NCBI Taxonomy" id="644221"/>
    <lineage>
        <taxon>Bacteria</taxon>
        <taxon>Pseudomonadati</taxon>
        <taxon>Pseudomonadota</taxon>
        <taxon>Gammaproteobacteria</taxon>
        <taxon>Arenicellales</taxon>
        <taxon>Arenicellaceae</taxon>
        <taxon>Arenicella</taxon>
    </lineage>
</organism>
<evidence type="ECO:0000259" key="5">
    <source>
        <dbReference type="PROSITE" id="PS50931"/>
    </source>
</evidence>
<dbReference type="Gene3D" id="3.40.190.10">
    <property type="entry name" value="Periplasmic binding protein-like II"/>
    <property type="match status" value="2"/>
</dbReference>
<dbReference type="InParanoid" id="A0A395JET6"/>
<name>A0A395JET6_9GAMM</name>
<feature type="domain" description="HTH lysR-type" evidence="5">
    <location>
        <begin position="6"/>
        <end position="63"/>
    </location>
</feature>
<protein>
    <submittedName>
        <fullName evidence="6">LysR family transcriptional regulator</fullName>
    </submittedName>
</protein>
<evidence type="ECO:0000313" key="6">
    <source>
        <dbReference type="EMBL" id="RBP47193.1"/>
    </source>
</evidence>
<accession>A0A395JET6</accession>
<dbReference type="GO" id="GO:0003677">
    <property type="term" value="F:DNA binding"/>
    <property type="evidence" value="ECO:0007669"/>
    <property type="project" value="UniProtKB-KW"/>
</dbReference>
<evidence type="ECO:0000256" key="3">
    <source>
        <dbReference type="ARBA" id="ARBA00023125"/>
    </source>
</evidence>